<gene>
    <name evidence="3" type="primary">ykwD_3</name>
    <name evidence="3" type="ORF">g.1782</name>
</gene>
<name>A0A1D1YTM2_9ARAE</name>
<organism evidence="3">
    <name type="scientific">Anthurium amnicola</name>
    <dbReference type="NCBI Taxonomy" id="1678845"/>
    <lineage>
        <taxon>Eukaryota</taxon>
        <taxon>Viridiplantae</taxon>
        <taxon>Streptophyta</taxon>
        <taxon>Embryophyta</taxon>
        <taxon>Tracheophyta</taxon>
        <taxon>Spermatophyta</taxon>
        <taxon>Magnoliopsida</taxon>
        <taxon>Liliopsida</taxon>
        <taxon>Araceae</taxon>
        <taxon>Pothoideae</taxon>
        <taxon>Potheae</taxon>
        <taxon>Anthurium</taxon>
    </lineage>
</organism>
<protein>
    <submittedName>
        <fullName evidence="3">Uncharacterized protein ykwD</fullName>
    </submittedName>
</protein>
<sequence length="187" mass="21329">MKIIIHITLMIVIVLSLTTYKINAISISSRDDNSVSNVSNESLLNTVSLLCLVNRERANARVRPLVLDNRLIKAAQLHTDYMASTKNLTHDDISGSLGTRISNQGFDWWMAGENIAYGFTEKEETEVMRAWMNSRGHRANILNRRFTHFGSGFKDNYWTQNFAQSADEYPPNVPICPKNFMEITMQI</sequence>
<keyword evidence="1" id="KW-0732">Signal</keyword>
<dbReference type="Gene3D" id="3.40.33.10">
    <property type="entry name" value="CAP"/>
    <property type="match status" value="1"/>
</dbReference>
<evidence type="ECO:0000259" key="2">
    <source>
        <dbReference type="Pfam" id="PF00188"/>
    </source>
</evidence>
<accession>A0A1D1YTM2</accession>
<feature type="signal peptide" evidence="1">
    <location>
        <begin position="1"/>
        <end position="24"/>
    </location>
</feature>
<evidence type="ECO:0000256" key="1">
    <source>
        <dbReference type="SAM" id="SignalP"/>
    </source>
</evidence>
<proteinExistence type="predicted"/>
<dbReference type="InterPro" id="IPR035940">
    <property type="entry name" value="CAP_sf"/>
</dbReference>
<dbReference type="AlphaFoldDB" id="A0A1D1YTM2"/>
<feature type="chain" id="PRO_5008900468" evidence="1">
    <location>
        <begin position="25"/>
        <end position="187"/>
    </location>
</feature>
<dbReference type="Pfam" id="PF00188">
    <property type="entry name" value="CAP"/>
    <property type="match status" value="1"/>
</dbReference>
<dbReference type="PANTHER" id="PTHR31157">
    <property type="entry name" value="SCP DOMAIN-CONTAINING PROTEIN"/>
    <property type="match status" value="1"/>
</dbReference>
<dbReference type="CDD" id="cd05379">
    <property type="entry name" value="CAP_bacterial"/>
    <property type="match status" value="1"/>
</dbReference>
<reference evidence="3" key="1">
    <citation type="submission" date="2015-07" db="EMBL/GenBank/DDBJ databases">
        <title>Transcriptome Assembly of Anthurium amnicola.</title>
        <authorList>
            <person name="Suzuki J."/>
        </authorList>
    </citation>
    <scope>NUCLEOTIDE SEQUENCE</scope>
</reference>
<feature type="domain" description="SCP" evidence="2">
    <location>
        <begin position="52"/>
        <end position="161"/>
    </location>
</feature>
<dbReference type="SUPFAM" id="SSF55797">
    <property type="entry name" value="PR-1-like"/>
    <property type="match status" value="1"/>
</dbReference>
<dbReference type="EMBL" id="GDJX01009955">
    <property type="protein sequence ID" value="JAT57981.1"/>
    <property type="molecule type" value="Transcribed_RNA"/>
</dbReference>
<dbReference type="InterPro" id="IPR014044">
    <property type="entry name" value="CAP_dom"/>
</dbReference>
<evidence type="ECO:0000313" key="3">
    <source>
        <dbReference type="EMBL" id="JAT57981.1"/>
    </source>
</evidence>
<dbReference type="PANTHER" id="PTHR31157:SF1">
    <property type="entry name" value="SCP DOMAIN-CONTAINING PROTEIN"/>
    <property type="match status" value="1"/>
</dbReference>